<dbReference type="RefSeq" id="WP_377360914.1">
    <property type="nucleotide sequence ID" value="NZ_JBHTCM010000028.1"/>
</dbReference>
<sequence length="161" mass="17722">MPAQPRYLEDIEPGQTVEFGDRPVTAEEIVAFARDYDPQPFHLDEAAGARTHFGGLVASGWHTAAMVMRMLVDEYLHPETSLGSPGLDELRWHRPVRPGDRLRVRVTTLEVRRSQSKPSIGIVRQRLEALNQDGEVVMSHVGMGMVRARTLPADTAAGGGA</sequence>
<feature type="domain" description="MaoC-like" evidence="1">
    <location>
        <begin position="12"/>
        <end position="115"/>
    </location>
</feature>
<dbReference type="Gene3D" id="3.10.129.10">
    <property type="entry name" value="Hotdog Thioesterase"/>
    <property type="match status" value="1"/>
</dbReference>
<evidence type="ECO:0000313" key="2">
    <source>
        <dbReference type="EMBL" id="MFC7335347.1"/>
    </source>
</evidence>
<name>A0ABW2KZ36_9PROT</name>
<accession>A0ABW2KZ36</accession>
<dbReference type="PANTHER" id="PTHR43664">
    <property type="entry name" value="MONOAMINE OXIDASE-RELATED"/>
    <property type="match status" value="1"/>
</dbReference>
<proteinExistence type="predicted"/>
<organism evidence="2 3">
    <name type="scientific">Rhodocista pekingensis</name>
    <dbReference type="NCBI Taxonomy" id="201185"/>
    <lineage>
        <taxon>Bacteria</taxon>
        <taxon>Pseudomonadati</taxon>
        <taxon>Pseudomonadota</taxon>
        <taxon>Alphaproteobacteria</taxon>
        <taxon>Rhodospirillales</taxon>
        <taxon>Azospirillaceae</taxon>
        <taxon>Rhodocista</taxon>
    </lineage>
</organism>
<dbReference type="InterPro" id="IPR002539">
    <property type="entry name" value="MaoC-like_dom"/>
</dbReference>
<dbReference type="InterPro" id="IPR052342">
    <property type="entry name" value="MCH/BMMD"/>
</dbReference>
<dbReference type="InterPro" id="IPR029069">
    <property type="entry name" value="HotDog_dom_sf"/>
</dbReference>
<evidence type="ECO:0000313" key="3">
    <source>
        <dbReference type="Proteomes" id="UP001596456"/>
    </source>
</evidence>
<dbReference type="EMBL" id="JBHTCM010000028">
    <property type="protein sequence ID" value="MFC7335347.1"/>
    <property type="molecule type" value="Genomic_DNA"/>
</dbReference>
<dbReference type="CDD" id="cd03454">
    <property type="entry name" value="YdeM"/>
    <property type="match status" value="1"/>
</dbReference>
<dbReference type="Pfam" id="PF01575">
    <property type="entry name" value="MaoC_dehydratas"/>
    <property type="match status" value="1"/>
</dbReference>
<dbReference type="Proteomes" id="UP001596456">
    <property type="component" value="Unassembled WGS sequence"/>
</dbReference>
<protein>
    <submittedName>
        <fullName evidence="2">MaoC family dehydratase</fullName>
    </submittedName>
</protein>
<dbReference type="PANTHER" id="PTHR43664:SF1">
    <property type="entry name" value="BETA-METHYLMALYL-COA DEHYDRATASE"/>
    <property type="match status" value="1"/>
</dbReference>
<evidence type="ECO:0000259" key="1">
    <source>
        <dbReference type="Pfam" id="PF01575"/>
    </source>
</evidence>
<keyword evidence="3" id="KW-1185">Reference proteome</keyword>
<comment type="caution">
    <text evidence="2">The sequence shown here is derived from an EMBL/GenBank/DDBJ whole genome shotgun (WGS) entry which is preliminary data.</text>
</comment>
<gene>
    <name evidence="2" type="ORF">ACFQPS_19420</name>
</gene>
<reference evidence="3" key="1">
    <citation type="journal article" date="2019" name="Int. J. Syst. Evol. Microbiol.">
        <title>The Global Catalogue of Microorganisms (GCM) 10K type strain sequencing project: providing services to taxonomists for standard genome sequencing and annotation.</title>
        <authorList>
            <consortium name="The Broad Institute Genomics Platform"/>
            <consortium name="The Broad Institute Genome Sequencing Center for Infectious Disease"/>
            <person name="Wu L."/>
            <person name="Ma J."/>
        </authorList>
    </citation>
    <scope>NUCLEOTIDE SEQUENCE [LARGE SCALE GENOMIC DNA]</scope>
    <source>
        <strain evidence="3">CGMCC 1.16275</strain>
    </source>
</reference>
<dbReference type="SUPFAM" id="SSF54637">
    <property type="entry name" value="Thioesterase/thiol ester dehydrase-isomerase"/>
    <property type="match status" value="1"/>
</dbReference>